<dbReference type="CDD" id="cd00105">
    <property type="entry name" value="KH-I"/>
    <property type="match status" value="1"/>
</dbReference>
<feature type="coiled-coil region" evidence="3">
    <location>
        <begin position="331"/>
        <end position="358"/>
    </location>
</feature>
<dbReference type="SMART" id="SM00322">
    <property type="entry name" value="KH"/>
    <property type="match status" value="9"/>
</dbReference>
<dbReference type="InterPro" id="IPR054548">
    <property type="entry name" value="SCP160-like_KH"/>
</dbReference>
<sequence length="1269" mass="139579">MAPPSSTENMVSEKAAGKQKAQDVPVKNAKENVPLNTQSEESFPSLGAPKARTPTPAASMWGRKPASISTNGVNGSTNGTPASNNTSRASTPASGMFSPQSGVPSLGASQRGFGQTVSLPGRHVEHISLTPAQMKPKAQLKRPIPDTLKDITRQYKAKVDMKPGLGGAYIFEGSGNVEAVRQALKEVANQIGSKQTTKVTIPSSLRAHVIGRQGATIQNISKRTGARIQVPKQEETPSADDDDSATIDVVVEGDAVAAEMARREIEQIVNERTSTVNLRLKDIPAEYYPFLAGAHNARINALEQGRDVRVQIPHYHTWNEQAPPEHISGDRNAAQEVRAQLEREVENLRRQLIMEQMAVERGRHQFIVGERGSSLHDFLQETGCSVILPPSSGDNEFITIVGPPRNIKKAQEKIEDLAASMSMATIDVARQHGNAATGGQSHARALTRYLRQRQAIEELERLHNSSIVLPGYSDPSTNWEVYSRDGKATMRARADLMNLISGHPPTRMSNVEVDPFFHQHLQQRGAPQVREDYGVHVVFPEESDESQDLILVFEGLGEPTDYELPKKQPTAAEVRNFQRSLQDAQNHILNIINGHGELSSRELEAPPKFHEKIRRYAEREQAGLPNDAIPVQVQLSGESSRAAPRRPSGNNFAIRGPSGAVDSLAEKLRAFIEQEHKDELERGYTTSFDYPQKYANHLIGKRGENIKKLRDEFDVDIQVNDGKVEIKGPKAKADACKSHILAFARKLDDEATYVLKIKPQYHRDLIGAKGSQVNRLQERYDVRVNFPRSANNNDDADTEAGASVKNHRSQAPDEVIIKGPKRGADQAREELLSLLQYVIDNSHSATVSVAQNQIPQLIGQGGREMENLRLITGAQIDVPSARDAADDSGRAEIKIKGTKKQVEDAKKLLQERAQVFDSTVTRTLNVDKKHHKALIGAGGINIRDIVVNAGGPDDRRELARMVRFPRQDTDENVIRVEGNKDVVEKIIASIEALVRNRESQTTETLEVAPEKHRLLIGRGGETRRNLEAQLHVNLDIPKQNTTGAARSQVKITGNPSDVEKAKEHILSLVKEQEGITIDVPRYLHHTISDNGQFFRRLRNDHKVTVDHNGQQPPPKPAAASSQRNRVNGGALPLITDDTSASDDNYSWEIVDAATADGDDSTIPWVLRGSSENVAKVRSILEQALENAKKPSSTGYLILPDPKTYRLVVGPGGSQVNSIRKKTGCKITVPRDQAKGEAIEIQGVREGVEEAKDIILNLIKNGGNSGRRYS</sequence>
<evidence type="ECO:0000313" key="6">
    <source>
        <dbReference type="EMBL" id="KAF2837623.1"/>
    </source>
</evidence>
<reference evidence="6" key="1">
    <citation type="journal article" date="2020" name="Stud. Mycol.">
        <title>101 Dothideomycetes genomes: a test case for predicting lifestyles and emergence of pathogens.</title>
        <authorList>
            <person name="Haridas S."/>
            <person name="Albert R."/>
            <person name="Binder M."/>
            <person name="Bloem J."/>
            <person name="Labutti K."/>
            <person name="Salamov A."/>
            <person name="Andreopoulos B."/>
            <person name="Baker S."/>
            <person name="Barry K."/>
            <person name="Bills G."/>
            <person name="Bluhm B."/>
            <person name="Cannon C."/>
            <person name="Castanera R."/>
            <person name="Culley D."/>
            <person name="Daum C."/>
            <person name="Ezra D."/>
            <person name="Gonzalez J."/>
            <person name="Henrissat B."/>
            <person name="Kuo A."/>
            <person name="Liang C."/>
            <person name="Lipzen A."/>
            <person name="Lutzoni F."/>
            <person name="Magnuson J."/>
            <person name="Mondo S."/>
            <person name="Nolan M."/>
            <person name="Ohm R."/>
            <person name="Pangilinan J."/>
            <person name="Park H.-J."/>
            <person name="Ramirez L."/>
            <person name="Alfaro M."/>
            <person name="Sun H."/>
            <person name="Tritt A."/>
            <person name="Yoshinaga Y."/>
            <person name="Zwiers L.-H."/>
            <person name="Turgeon B."/>
            <person name="Goodwin S."/>
            <person name="Spatafora J."/>
            <person name="Crous P."/>
            <person name="Grigoriev I."/>
        </authorList>
    </citation>
    <scope>NUCLEOTIDE SEQUENCE</scope>
    <source>
        <strain evidence="6">CBS 101060</strain>
    </source>
</reference>
<dbReference type="Proteomes" id="UP000799429">
    <property type="component" value="Unassembled WGS sequence"/>
</dbReference>
<dbReference type="InterPro" id="IPR004088">
    <property type="entry name" value="KH_dom_type_1"/>
</dbReference>
<dbReference type="Pfam" id="PF00013">
    <property type="entry name" value="KH_1"/>
    <property type="match status" value="7"/>
</dbReference>
<accession>A0A9P4S7N1</accession>
<evidence type="ECO:0000259" key="5">
    <source>
        <dbReference type="SMART" id="SM00322"/>
    </source>
</evidence>
<evidence type="ECO:0000256" key="2">
    <source>
        <dbReference type="PROSITE-ProRule" id="PRU00117"/>
    </source>
</evidence>
<dbReference type="CDD" id="cd22408">
    <property type="entry name" value="KH-I_Vigilin_rpt4"/>
    <property type="match status" value="1"/>
</dbReference>
<feature type="domain" description="K Homology" evidence="5">
    <location>
        <begin position="999"/>
        <end position="1070"/>
    </location>
</feature>
<organism evidence="6 7">
    <name type="scientific">Patellaria atrata CBS 101060</name>
    <dbReference type="NCBI Taxonomy" id="1346257"/>
    <lineage>
        <taxon>Eukaryota</taxon>
        <taxon>Fungi</taxon>
        <taxon>Dikarya</taxon>
        <taxon>Ascomycota</taxon>
        <taxon>Pezizomycotina</taxon>
        <taxon>Dothideomycetes</taxon>
        <taxon>Dothideomycetes incertae sedis</taxon>
        <taxon>Patellariales</taxon>
        <taxon>Patellariaceae</taxon>
        <taxon>Patellaria</taxon>
    </lineage>
</organism>
<protein>
    <recommendedName>
        <fullName evidence="5">K Homology domain-containing protein</fullName>
    </recommendedName>
</protein>
<dbReference type="GO" id="GO:0003729">
    <property type="term" value="F:mRNA binding"/>
    <property type="evidence" value="ECO:0007669"/>
    <property type="project" value="TreeGrafter"/>
</dbReference>
<feature type="domain" description="K Homology" evidence="5">
    <location>
        <begin position="918"/>
        <end position="995"/>
    </location>
</feature>
<dbReference type="PROSITE" id="PS50084">
    <property type="entry name" value="KH_TYPE_1"/>
    <property type="match status" value="8"/>
</dbReference>
<dbReference type="PANTHER" id="PTHR10627">
    <property type="entry name" value="SCP160"/>
    <property type="match status" value="1"/>
</dbReference>
<evidence type="ECO:0000313" key="7">
    <source>
        <dbReference type="Proteomes" id="UP000799429"/>
    </source>
</evidence>
<dbReference type="PANTHER" id="PTHR10627:SF31">
    <property type="entry name" value="DODECA-SATELLITE-BINDING PROTEIN 1, ISOFORM A"/>
    <property type="match status" value="1"/>
</dbReference>
<dbReference type="InterPro" id="IPR036612">
    <property type="entry name" value="KH_dom_type_1_sf"/>
</dbReference>
<keyword evidence="7" id="KW-1185">Reference proteome</keyword>
<evidence type="ECO:0000256" key="3">
    <source>
        <dbReference type="SAM" id="Coils"/>
    </source>
</evidence>
<feature type="domain" description="K Homology" evidence="5">
    <location>
        <begin position="351"/>
        <end position="419"/>
    </location>
</feature>
<dbReference type="OrthoDB" id="10027144at2759"/>
<feature type="domain" description="K Homology" evidence="5">
    <location>
        <begin position="841"/>
        <end position="914"/>
    </location>
</feature>
<dbReference type="Gene3D" id="3.30.1370.10">
    <property type="entry name" value="K Homology domain, type 1"/>
    <property type="match status" value="9"/>
</dbReference>
<gene>
    <name evidence="6" type="ORF">M501DRAFT_184129</name>
</gene>
<feature type="region of interest" description="Disordered" evidence="4">
    <location>
        <begin position="635"/>
        <end position="657"/>
    </location>
</feature>
<dbReference type="CDD" id="cd22448">
    <property type="entry name" value="KH-I_ScSCP160_rpt3"/>
    <property type="match status" value="1"/>
</dbReference>
<dbReference type="CDD" id="cd22449">
    <property type="entry name" value="KH-I_ScSCP160_rpt4"/>
    <property type="match status" value="1"/>
</dbReference>
<feature type="compositionally biased region" description="Polar residues" evidence="4">
    <location>
        <begin position="1"/>
        <end position="10"/>
    </location>
</feature>
<feature type="domain" description="K Homology" evidence="5">
    <location>
        <begin position="749"/>
        <end position="836"/>
    </location>
</feature>
<dbReference type="GO" id="GO:0005737">
    <property type="term" value="C:cytoplasm"/>
    <property type="evidence" value="ECO:0007669"/>
    <property type="project" value="TreeGrafter"/>
</dbReference>
<feature type="domain" description="K Homology" evidence="5">
    <location>
        <begin position="1190"/>
        <end position="1259"/>
    </location>
</feature>
<feature type="domain" description="K Homology" evidence="5">
    <location>
        <begin position="193"/>
        <end position="270"/>
    </location>
</feature>
<feature type="domain" description="K Homology" evidence="5">
    <location>
        <begin position="274"/>
        <end position="346"/>
    </location>
</feature>
<name>A0A9P4S7N1_9PEZI</name>
<feature type="region of interest" description="Disordered" evidence="4">
    <location>
        <begin position="787"/>
        <end position="810"/>
    </location>
</feature>
<dbReference type="CDD" id="cd02394">
    <property type="entry name" value="KH-I_Vigilin_rpt6"/>
    <property type="match status" value="2"/>
</dbReference>
<keyword evidence="2" id="KW-0694">RNA-binding</keyword>
<feature type="compositionally biased region" description="Polar residues" evidence="4">
    <location>
        <begin position="67"/>
        <end position="103"/>
    </location>
</feature>
<evidence type="ECO:0000256" key="1">
    <source>
        <dbReference type="ARBA" id="ARBA00022737"/>
    </source>
</evidence>
<keyword evidence="1" id="KW-0677">Repeat</keyword>
<dbReference type="SUPFAM" id="SSF54791">
    <property type="entry name" value="Eukaryotic type KH-domain (KH-domain type I)"/>
    <property type="match status" value="8"/>
</dbReference>
<evidence type="ECO:0000256" key="4">
    <source>
        <dbReference type="SAM" id="MobiDB-lite"/>
    </source>
</evidence>
<dbReference type="EMBL" id="MU006099">
    <property type="protein sequence ID" value="KAF2837623.1"/>
    <property type="molecule type" value="Genomic_DNA"/>
</dbReference>
<comment type="caution">
    <text evidence="6">The sequence shown here is derived from an EMBL/GenBank/DDBJ whole genome shotgun (WGS) entry which is preliminary data.</text>
</comment>
<dbReference type="Pfam" id="PF22952">
    <property type="entry name" value="KH_11"/>
    <property type="match status" value="1"/>
</dbReference>
<dbReference type="CDD" id="cd22450">
    <property type="entry name" value="KH-I_ScSCP160_rpt5"/>
    <property type="match status" value="1"/>
</dbReference>
<proteinExistence type="predicted"/>
<feature type="region of interest" description="Disordered" evidence="4">
    <location>
        <begin position="1104"/>
        <end position="1125"/>
    </location>
</feature>
<dbReference type="InterPro" id="IPR004087">
    <property type="entry name" value="KH_dom"/>
</dbReference>
<feature type="region of interest" description="Disordered" evidence="4">
    <location>
        <begin position="1"/>
        <end position="113"/>
    </location>
</feature>
<keyword evidence="3" id="KW-0175">Coiled coil</keyword>
<dbReference type="AlphaFoldDB" id="A0A9P4S7N1"/>
<feature type="domain" description="K Homology" evidence="5">
    <location>
        <begin position="682"/>
        <end position="745"/>
    </location>
</feature>